<dbReference type="GO" id="GO:0016020">
    <property type="term" value="C:membrane"/>
    <property type="evidence" value="ECO:0007669"/>
    <property type="project" value="UniProtKB-SubCell"/>
</dbReference>
<comment type="caution">
    <text evidence="6">The sequence shown here is derived from an EMBL/GenBank/DDBJ whole genome shotgun (WGS) entry which is preliminary data.</text>
</comment>
<name>A0AAN7AF42_9PEZI</name>
<evidence type="ECO:0000256" key="2">
    <source>
        <dbReference type="ARBA" id="ARBA00007262"/>
    </source>
</evidence>
<protein>
    <submittedName>
        <fullName evidence="6">HTH-type transcriptional regulator YdfL</fullName>
    </submittedName>
</protein>
<evidence type="ECO:0000256" key="3">
    <source>
        <dbReference type="ARBA" id="ARBA00022692"/>
    </source>
</evidence>
<proteinExistence type="inferred from homology"/>
<sequence>MTPPVEDVSIPPPLPISCSSPCINDHLLRTETPQKINTRVPSTSTKMSSILSCLCGESPDDFQCGYTPTPGTVGIITEKQPLPIAPPSTTGAFIPRRIFPNDNANDKTDKVVEHLISILLTAPGPLPSSHLTTSLKSTAGLHAQDWSTWLAEKLLHALEQTLSESDKSTWGEALTEAYNDAVELAEEMFWELVQYVKEHPLEIAATVLLSLFAFGVLVRLMPWVLELLGFAELGPVEGSFAAWWQRCYGGYVPKGALFSFFQRLGMVWGKA</sequence>
<dbReference type="Proteomes" id="UP001302126">
    <property type="component" value="Unassembled WGS sequence"/>
</dbReference>
<gene>
    <name evidence="6" type="ORF">QBC35DRAFT_507850</name>
</gene>
<organism evidence="6 7">
    <name type="scientific">Podospora australis</name>
    <dbReference type="NCBI Taxonomy" id="1536484"/>
    <lineage>
        <taxon>Eukaryota</taxon>
        <taxon>Fungi</taxon>
        <taxon>Dikarya</taxon>
        <taxon>Ascomycota</taxon>
        <taxon>Pezizomycotina</taxon>
        <taxon>Sordariomycetes</taxon>
        <taxon>Sordariomycetidae</taxon>
        <taxon>Sordariales</taxon>
        <taxon>Podosporaceae</taxon>
        <taxon>Podospora</taxon>
    </lineage>
</organism>
<comment type="similarity">
    <text evidence="2">Belongs to the IFI6/IFI27 family.</text>
</comment>
<keyword evidence="7" id="KW-1185">Reference proteome</keyword>
<keyword evidence="4" id="KW-1133">Transmembrane helix</keyword>
<reference evidence="6" key="2">
    <citation type="submission" date="2023-05" db="EMBL/GenBank/DDBJ databases">
        <authorList>
            <consortium name="Lawrence Berkeley National Laboratory"/>
            <person name="Steindorff A."/>
            <person name="Hensen N."/>
            <person name="Bonometti L."/>
            <person name="Westerberg I."/>
            <person name="Brannstrom I.O."/>
            <person name="Guillou S."/>
            <person name="Cros-Aarteil S."/>
            <person name="Calhoun S."/>
            <person name="Haridas S."/>
            <person name="Kuo A."/>
            <person name="Mondo S."/>
            <person name="Pangilinan J."/>
            <person name="Riley R."/>
            <person name="Labutti K."/>
            <person name="Andreopoulos B."/>
            <person name="Lipzen A."/>
            <person name="Chen C."/>
            <person name="Yanf M."/>
            <person name="Daum C."/>
            <person name="Ng V."/>
            <person name="Clum A."/>
            <person name="Ohm R."/>
            <person name="Martin F."/>
            <person name="Silar P."/>
            <person name="Natvig D."/>
            <person name="Lalanne C."/>
            <person name="Gautier V."/>
            <person name="Ament-Velasquez S.L."/>
            <person name="Kruys A."/>
            <person name="Hutchinson M.I."/>
            <person name="Powell A.J."/>
            <person name="Barry K."/>
            <person name="Miller A.N."/>
            <person name="Grigoriev I.V."/>
            <person name="Debuchy R."/>
            <person name="Gladieux P."/>
            <person name="Thoren M.H."/>
            <person name="Johannesson H."/>
        </authorList>
    </citation>
    <scope>NUCLEOTIDE SEQUENCE</scope>
    <source>
        <strain evidence="6">PSN309</strain>
    </source>
</reference>
<dbReference type="EMBL" id="MU864540">
    <property type="protein sequence ID" value="KAK4183565.1"/>
    <property type="molecule type" value="Genomic_DNA"/>
</dbReference>
<evidence type="ECO:0000313" key="7">
    <source>
        <dbReference type="Proteomes" id="UP001302126"/>
    </source>
</evidence>
<dbReference type="Gene3D" id="6.10.110.10">
    <property type="match status" value="1"/>
</dbReference>
<dbReference type="InterPro" id="IPR009311">
    <property type="entry name" value="IFI6/IFI27-like"/>
</dbReference>
<dbReference type="AlphaFoldDB" id="A0AAN7AF42"/>
<evidence type="ECO:0000313" key="6">
    <source>
        <dbReference type="EMBL" id="KAK4183565.1"/>
    </source>
</evidence>
<evidence type="ECO:0000256" key="5">
    <source>
        <dbReference type="ARBA" id="ARBA00023136"/>
    </source>
</evidence>
<accession>A0AAN7AF42</accession>
<reference evidence="6" key="1">
    <citation type="journal article" date="2023" name="Mol. Phylogenet. Evol.">
        <title>Genome-scale phylogeny and comparative genomics of the fungal order Sordariales.</title>
        <authorList>
            <person name="Hensen N."/>
            <person name="Bonometti L."/>
            <person name="Westerberg I."/>
            <person name="Brannstrom I.O."/>
            <person name="Guillou S."/>
            <person name="Cros-Aarteil S."/>
            <person name="Calhoun S."/>
            <person name="Haridas S."/>
            <person name="Kuo A."/>
            <person name="Mondo S."/>
            <person name="Pangilinan J."/>
            <person name="Riley R."/>
            <person name="LaButti K."/>
            <person name="Andreopoulos B."/>
            <person name="Lipzen A."/>
            <person name="Chen C."/>
            <person name="Yan M."/>
            <person name="Daum C."/>
            <person name="Ng V."/>
            <person name="Clum A."/>
            <person name="Steindorff A."/>
            <person name="Ohm R.A."/>
            <person name="Martin F."/>
            <person name="Silar P."/>
            <person name="Natvig D.O."/>
            <person name="Lalanne C."/>
            <person name="Gautier V."/>
            <person name="Ament-Velasquez S.L."/>
            <person name="Kruys A."/>
            <person name="Hutchinson M.I."/>
            <person name="Powell A.J."/>
            <person name="Barry K."/>
            <person name="Miller A.N."/>
            <person name="Grigoriev I.V."/>
            <person name="Debuchy R."/>
            <person name="Gladieux P."/>
            <person name="Hiltunen Thoren M."/>
            <person name="Johannesson H."/>
        </authorList>
    </citation>
    <scope>NUCLEOTIDE SEQUENCE</scope>
    <source>
        <strain evidence="6">PSN309</strain>
    </source>
</reference>
<evidence type="ECO:0000256" key="4">
    <source>
        <dbReference type="ARBA" id="ARBA00022989"/>
    </source>
</evidence>
<dbReference type="InterPro" id="IPR038213">
    <property type="entry name" value="IFI6/IFI27-like_sf"/>
</dbReference>
<comment type="subcellular location">
    <subcellularLocation>
        <location evidence="1">Membrane</location>
        <topology evidence="1">Multi-pass membrane protein</topology>
    </subcellularLocation>
</comment>
<keyword evidence="5" id="KW-0472">Membrane</keyword>
<evidence type="ECO:0000256" key="1">
    <source>
        <dbReference type="ARBA" id="ARBA00004141"/>
    </source>
</evidence>
<dbReference type="Pfam" id="PF06140">
    <property type="entry name" value="Ifi-6-16"/>
    <property type="match status" value="1"/>
</dbReference>
<keyword evidence="3" id="KW-0812">Transmembrane</keyword>